<evidence type="ECO:0000256" key="1">
    <source>
        <dbReference type="SAM" id="Phobius"/>
    </source>
</evidence>
<reference evidence="2" key="1">
    <citation type="submission" date="2023-04" db="EMBL/GenBank/DDBJ databases">
        <title>Chromosome-level genome of Chaenocephalus aceratus.</title>
        <authorList>
            <person name="Park H."/>
        </authorList>
    </citation>
    <scope>NUCLEOTIDE SEQUENCE</scope>
    <source>
        <strain evidence="2">DE</strain>
        <tissue evidence="2">Muscle</tissue>
    </source>
</reference>
<keyword evidence="1" id="KW-0812">Transmembrane</keyword>
<gene>
    <name evidence="2" type="ORF">KUDE01_002729</name>
</gene>
<keyword evidence="1" id="KW-0472">Membrane</keyword>
<protein>
    <submittedName>
        <fullName evidence="2">Proton extrusion protein PcxA</fullName>
    </submittedName>
</protein>
<dbReference type="AlphaFoldDB" id="A0AAD9B9Z9"/>
<feature type="transmembrane region" description="Helical" evidence="1">
    <location>
        <begin position="46"/>
        <end position="64"/>
    </location>
</feature>
<evidence type="ECO:0000313" key="2">
    <source>
        <dbReference type="EMBL" id="KAK1877418.1"/>
    </source>
</evidence>
<feature type="non-terminal residue" evidence="2">
    <location>
        <position position="1"/>
    </location>
</feature>
<organism evidence="2 3">
    <name type="scientific">Dissostichus eleginoides</name>
    <name type="common">Patagonian toothfish</name>
    <name type="synonym">Dissostichus amissus</name>
    <dbReference type="NCBI Taxonomy" id="100907"/>
    <lineage>
        <taxon>Eukaryota</taxon>
        <taxon>Metazoa</taxon>
        <taxon>Chordata</taxon>
        <taxon>Craniata</taxon>
        <taxon>Vertebrata</taxon>
        <taxon>Euteleostomi</taxon>
        <taxon>Actinopterygii</taxon>
        <taxon>Neopterygii</taxon>
        <taxon>Teleostei</taxon>
        <taxon>Neoteleostei</taxon>
        <taxon>Acanthomorphata</taxon>
        <taxon>Eupercaria</taxon>
        <taxon>Perciformes</taxon>
        <taxon>Notothenioidei</taxon>
        <taxon>Nototheniidae</taxon>
        <taxon>Dissostichus</taxon>
    </lineage>
</organism>
<dbReference type="EMBL" id="JASDAP010000027">
    <property type="protein sequence ID" value="KAK1877418.1"/>
    <property type="molecule type" value="Genomic_DNA"/>
</dbReference>
<dbReference type="Proteomes" id="UP001228049">
    <property type="component" value="Unassembled WGS sequence"/>
</dbReference>
<feature type="non-terminal residue" evidence="2">
    <location>
        <position position="75"/>
    </location>
</feature>
<keyword evidence="1" id="KW-1133">Transmembrane helix</keyword>
<sequence length="75" mass="8397">IRAAPSSGGCITRRGGSAAHHYMFLSESSFLQKFTRNSQRANRKSMLLRLLLTLVCTPLVHMLSRHRAGYTKPPL</sequence>
<accession>A0AAD9B9Z9</accession>
<comment type="caution">
    <text evidence="2">The sequence shown here is derived from an EMBL/GenBank/DDBJ whole genome shotgun (WGS) entry which is preliminary data.</text>
</comment>
<name>A0AAD9B9Z9_DISEL</name>
<evidence type="ECO:0000313" key="3">
    <source>
        <dbReference type="Proteomes" id="UP001228049"/>
    </source>
</evidence>
<proteinExistence type="predicted"/>
<keyword evidence="3" id="KW-1185">Reference proteome</keyword>